<evidence type="ECO:0000256" key="2">
    <source>
        <dbReference type="ARBA" id="ARBA00022801"/>
    </source>
</evidence>
<dbReference type="Gene3D" id="3.20.20.80">
    <property type="entry name" value="Glycosidases"/>
    <property type="match status" value="1"/>
</dbReference>
<dbReference type="InterPro" id="IPR000805">
    <property type="entry name" value="Glyco_hydro_26"/>
</dbReference>
<dbReference type="SUPFAM" id="SSF51445">
    <property type="entry name" value="(Trans)glycosidases"/>
    <property type="match status" value="1"/>
</dbReference>
<keyword evidence="2 4" id="KW-0378">Hydrolase</keyword>
<dbReference type="InterPro" id="IPR017853">
    <property type="entry name" value="GH"/>
</dbReference>
<dbReference type="GO" id="GO:0016985">
    <property type="term" value="F:mannan endo-1,4-beta-mannosidase activity"/>
    <property type="evidence" value="ECO:0007669"/>
    <property type="project" value="InterPro"/>
</dbReference>
<sequence>MTFRRKKNFMRSLARQLVSARTYFFCLTIALFICCLPLQATTNKPLLGVYYGDNGWEMERVQAMEKWQGKQHTTIALFANWCDSTTALDNLFRQQLVKIWGDRHIPAIAWEPFSCNASATPSDIEVKIANGDFDSYINRWADRMKTFLSGADGIYNTQDDRRAYIRLAHEMNGNWYPWSAAQGTNQPADYIRMWQHVKSLFSNKGMERTHLQWIWCVNATDVGNYQAESFYPGDNYVDWVGIDGYNWGKTQTWSQWQDPELVFGNMLRRLRHLTSKPVAIGEVATTTSTTAGNRISEKSRWITNVFNYAQSHNIKAIAWFNQDKETDWAVFGGDRGDSTFVDNGKTYKTYSAYKLAIRDRSWISANTKNPRLIADAEFAGL</sequence>
<dbReference type="InterPro" id="IPR022790">
    <property type="entry name" value="GH26_dom"/>
</dbReference>
<dbReference type="PANTHER" id="PTHR40079:SF4">
    <property type="entry name" value="GH26 DOMAIN-CONTAINING PROTEIN-RELATED"/>
    <property type="match status" value="1"/>
</dbReference>
<dbReference type="OrthoDB" id="9802773at2"/>
<accession>A0A9X5EBZ9</accession>
<evidence type="ECO:0000313" key="7">
    <source>
        <dbReference type="Proteomes" id="UP000031532"/>
    </source>
</evidence>
<dbReference type="AlphaFoldDB" id="A0A9X5EBZ9"/>
<comment type="caution">
    <text evidence="6">The sequence shown here is derived from an EMBL/GenBank/DDBJ whole genome shotgun (WGS) entry which is preliminary data.</text>
</comment>
<feature type="active site" description="Proton donor" evidence="4">
    <location>
        <position position="170"/>
    </location>
</feature>
<feature type="domain" description="GH26" evidence="5">
    <location>
        <begin position="27"/>
        <end position="359"/>
    </location>
</feature>
<keyword evidence="7" id="KW-1185">Reference proteome</keyword>
<dbReference type="PROSITE" id="PS51764">
    <property type="entry name" value="GH26"/>
    <property type="match status" value="1"/>
</dbReference>
<name>A0A9X5EBZ9_9CYAN</name>
<organism evidence="6 7">
    <name type="scientific">Scytonema millei VB511283</name>
    <dbReference type="NCBI Taxonomy" id="1245923"/>
    <lineage>
        <taxon>Bacteria</taxon>
        <taxon>Bacillati</taxon>
        <taxon>Cyanobacteriota</taxon>
        <taxon>Cyanophyceae</taxon>
        <taxon>Nostocales</taxon>
        <taxon>Scytonemataceae</taxon>
        <taxon>Scytonema</taxon>
    </lineage>
</organism>
<evidence type="ECO:0000259" key="5">
    <source>
        <dbReference type="PROSITE" id="PS51764"/>
    </source>
</evidence>
<dbReference type="RefSeq" id="WP_132867496.1">
    <property type="nucleotide sequence ID" value="NZ_JTJC03000008.1"/>
</dbReference>
<dbReference type="GO" id="GO:0006080">
    <property type="term" value="P:substituted mannan metabolic process"/>
    <property type="evidence" value="ECO:0007669"/>
    <property type="project" value="InterPro"/>
</dbReference>
<gene>
    <name evidence="6" type="ORF">QH73_0023185</name>
</gene>
<evidence type="ECO:0000313" key="6">
    <source>
        <dbReference type="EMBL" id="NHC37504.1"/>
    </source>
</evidence>
<dbReference type="Pfam" id="PF02156">
    <property type="entry name" value="Glyco_hydro_26"/>
    <property type="match status" value="1"/>
</dbReference>
<keyword evidence="3 4" id="KW-0326">Glycosidase</keyword>
<feature type="active site" description="Nucleophile" evidence="4">
    <location>
        <position position="282"/>
    </location>
</feature>
<evidence type="ECO:0000256" key="4">
    <source>
        <dbReference type="PROSITE-ProRule" id="PRU01100"/>
    </source>
</evidence>
<comment type="similarity">
    <text evidence="1 4">Belongs to the glycosyl hydrolase 26 family.</text>
</comment>
<dbReference type="PANTHER" id="PTHR40079">
    <property type="entry name" value="MANNAN ENDO-1,4-BETA-MANNOSIDASE E-RELATED"/>
    <property type="match status" value="1"/>
</dbReference>
<reference evidence="6 7" key="1">
    <citation type="journal article" date="2015" name="Genome Announc.">
        <title>Draft Genome Sequence of the Terrestrial Cyanobacterium Scytonema millei VB511283, Isolated from Eastern India.</title>
        <authorList>
            <person name="Sen D."/>
            <person name="Chandrababunaidu M.M."/>
            <person name="Singh D."/>
            <person name="Sanghi N."/>
            <person name="Ghorai A."/>
            <person name="Mishra G.P."/>
            <person name="Madduluri M."/>
            <person name="Adhikary S.P."/>
            <person name="Tripathy S."/>
        </authorList>
    </citation>
    <scope>NUCLEOTIDE SEQUENCE [LARGE SCALE GENOMIC DNA]</scope>
    <source>
        <strain evidence="6 7">VB511283</strain>
    </source>
</reference>
<proteinExistence type="inferred from homology"/>
<dbReference type="EMBL" id="JTJC03000008">
    <property type="protein sequence ID" value="NHC37504.1"/>
    <property type="molecule type" value="Genomic_DNA"/>
</dbReference>
<evidence type="ECO:0000256" key="1">
    <source>
        <dbReference type="ARBA" id="ARBA00007754"/>
    </source>
</evidence>
<evidence type="ECO:0000256" key="3">
    <source>
        <dbReference type="ARBA" id="ARBA00023295"/>
    </source>
</evidence>
<dbReference type="Proteomes" id="UP000031532">
    <property type="component" value="Unassembled WGS sequence"/>
</dbReference>
<protein>
    <submittedName>
        <fullName evidence="6">Endoglucanase</fullName>
    </submittedName>
</protein>